<dbReference type="Pfam" id="PF01914">
    <property type="entry name" value="MarC"/>
    <property type="match status" value="1"/>
</dbReference>
<evidence type="ECO:0000313" key="9">
    <source>
        <dbReference type="Proteomes" id="UP000480266"/>
    </source>
</evidence>
<feature type="transmembrane region" description="Helical" evidence="7">
    <location>
        <begin position="103"/>
        <end position="124"/>
    </location>
</feature>
<comment type="caution">
    <text evidence="8">The sequence shown here is derived from an EMBL/GenBank/DDBJ whole genome shotgun (WGS) entry which is preliminary data.</text>
</comment>
<accession>A0A7C9VFE2</accession>
<comment type="subcellular location">
    <subcellularLocation>
        <location evidence="1 7">Cell membrane</location>
        <topology evidence="1 7">Multi-pass membrane protein</topology>
    </subcellularLocation>
</comment>
<dbReference type="NCBIfam" id="TIGR00427">
    <property type="entry name" value="NAAT family transporter"/>
    <property type="match status" value="1"/>
</dbReference>
<evidence type="ECO:0000313" key="8">
    <source>
        <dbReference type="EMBL" id="NGX95846.1"/>
    </source>
</evidence>
<gene>
    <name evidence="8" type="ORF">G4V63_11630</name>
</gene>
<keyword evidence="6 7" id="KW-0472">Membrane</keyword>
<dbReference type="InterPro" id="IPR002771">
    <property type="entry name" value="Multi_antbiot-R_MarC"/>
</dbReference>
<keyword evidence="3" id="KW-1003">Cell membrane</keyword>
<evidence type="ECO:0000256" key="6">
    <source>
        <dbReference type="ARBA" id="ARBA00023136"/>
    </source>
</evidence>
<feature type="non-terminal residue" evidence="8">
    <location>
        <position position="1"/>
    </location>
</feature>
<organism evidence="8 9">
    <name type="scientific">Candidatus Afipia apatlaquensis</name>
    <dbReference type="NCBI Taxonomy" id="2712852"/>
    <lineage>
        <taxon>Bacteria</taxon>
        <taxon>Pseudomonadati</taxon>
        <taxon>Pseudomonadota</taxon>
        <taxon>Alphaproteobacteria</taxon>
        <taxon>Hyphomicrobiales</taxon>
        <taxon>Nitrobacteraceae</taxon>
        <taxon>Afipia</taxon>
    </lineage>
</organism>
<comment type="caution">
    <text evidence="7">Lacks conserved residue(s) required for the propagation of feature annotation.</text>
</comment>
<dbReference type="GO" id="GO:0005886">
    <property type="term" value="C:plasma membrane"/>
    <property type="evidence" value="ECO:0007669"/>
    <property type="project" value="UniProtKB-SubCell"/>
</dbReference>
<name>A0A7C9VFE2_9BRAD</name>
<dbReference type="EMBL" id="JAAMRR010000605">
    <property type="protein sequence ID" value="NGX95846.1"/>
    <property type="molecule type" value="Genomic_DNA"/>
</dbReference>
<comment type="similarity">
    <text evidence="2 7">Belongs to the UPF0056 (MarC) family.</text>
</comment>
<feature type="transmembrane region" description="Helical" evidence="7">
    <location>
        <begin position="58"/>
        <end position="82"/>
    </location>
</feature>
<feature type="transmembrane region" description="Helical" evidence="7">
    <location>
        <begin position="181"/>
        <end position="202"/>
    </location>
</feature>
<dbReference type="AlphaFoldDB" id="A0A7C9VFE2"/>
<feature type="transmembrane region" description="Helical" evidence="7">
    <location>
        <begin position="32"/>
        <end position="52"/>
    </location>
</feature>
<keyword evidence="4 7" id="KW-0812">Transmembrane</keyword>
<evidence type="ECO:0000256" key="2">
    <source>
        <dbReference type="ARBA" id="ARBA00009784"/>
    </source>
</evidence>
<dbReference type="Proteomes" id="UP000480266">
    <property type="component" value="Unassembled WGS sequence"/>
</dbReference>
<protein>
    <recommendedName>
        <fullName evidence="7">UPF0056 membrane protein</fullName>
    </recommendedName>
</protein>
<dbReference type="PANTHER" id="PTHR33508">
    <property type="entry name" value="UPF0056 MEMBRANE PROTEIN YHCE"/>
    <property type="match status" value="1"/>
</dbReference>
<evidence type="ECO:0000256" key="7">
    <source>
        <dbReference type="RuleBase" id="RU362048"/>
    </source>
</evidence>
<evidence type="ECO:0000256" key="4">
    <source>
        <dbReference type="ARBA" id="ARBA00022692"/>
    </source>
</evidence>
<sequence length="206" mass="21735">VYAALFPIVNPVGSAPLFLRMTRGRTTAERSVLALNVARNSFFLLLGSLFIGSHVLEFFGITLPVVRVAGGLVVAAFGWQMLHAPEDADPDRAKVDTGPAIDAFYPLTMPLTVGPGSISVAVTLGSQRPTPTADFAQLAIIGGAAVAGLAAIALTVFVCYRFADRIIMFLGTRGTNVVMRLSAFILLCIGIQIIWNGCSVLLGKSI</sequence>
<dbReference type="PANTHER" id="PTHR33508:SF1">
    <property type="entry name" value="UPF0056 MEMBRANE PROTEIN YHCE"/>
    <property type="match status" value="1"/>
</dbReference>
<feature type="transmembrane region" description="Helical" evidence="7">
    <location>
        <begin position="136"/>
        <end position="160"/>
    </location>
</feature>
<evidence type="ECO:0000256" key="1">
    <source>
        <dbReference type="ARBA" id="ARBA00004651"/>
    </source>
</evidence>
<evidence type="ECO:0000256" key="5">
    <source>
        <dbReference type="ARBA" id="ARBA00022989"/>
    </source>
</evidence>
<proteinExistence type="inferred from homology"/>
<keyword evidence="5 7" id="KW-1133">Transmembrane helix</keyword>
<keyword evidence="9" id="KW-1185">Reference proteome</keyword>
<evidence type="ECO:0000256" key="3">
    <source>
        <dbReference type="ARBA" id="ARBA00022475"/>
    </source>
</evidence>
<reference evidence="8" key="1">
    <citation type="submission" date="2020-02" db="EMBL/GenBank/DDBJ databases">
        <title>Draft genome sequence of Candidatus Afipia apatlaquensis IBT-C3, a potential strain for decolorization of textile dyes.</title>
        <authorList>
            <person name="Sanchez-Reyes A."/>
            <person name="Breton-Deval L."/>
            <person name="Mangelson H."/>
            <person name="Sanchez-Flores A."/>
        </authorList>
    </citation>
    <scope>NUCLEOTIDE SEQUENCE [LARGE SCALE GENOMIC DNA]</scope>
    <source>
        <strain evidence="8">IBT-C3</strain>
    </source>
</reference>